<evidence type="ECO:0000313" key="16">
    <source>
        <dbReference type="EMBL" id="KDR18055.1"/>
    </source>
</evidence>
<proteinExistence type="inferred from homology"/>
<keyword evidence="5 13" id="KW-0812">Transmembrane</keyword>
<dbReference type="GO" id="GO:0015276">
    <property type="term" value="F:ligand-gated monoatomic ion channel activity"/>
    <property type="evidence" value="ECO:0007669"/>
    <property type="project" value="InterPro"/>
</dbReference>
<gene>
    <name evidence="16" type="ORF">L798_07732</name>
</gene>
<evidence type="ECO:0000256" key="4">
    <source>
        <dbReference type="ARBA" id="ARBA00022475"/>
    </source>
</evidence>
<keyword evidence="11" id="KW-1071">Ligand-gated ion channel</keyword>
<dbReference type="PANTHER" id="PTHR42643">
    <property type="entry name" value="IONOTROPIC RECEPTOR 20A-RELATED"/>
    <property type="match status" value="1"/>
</dbReference>
<name>A0A067RDK9_ZOONE</name>
<dbReference type="EMBL" id="KK852704">
    <property type="protein sequence ID" value="KDR18055.1"/>
    <property type="molecule type" value="Genomic_DNA"/>
</dbReference>
<evidence type="ECO:0000256" key="1">
    <source>
        <dbReference type="ARBA" id="ARBA00004651"/>
    </source>
</evidence>
<evidence type="ECO:0000256" key="3">
    <source>
        <dbReference type="ARBA" id="ARBA00022448"/>
    </source>
</evidence>
<dbReference type="InterPro" id="IPR001320">
    <property type="entry name" value="Iontro_rcpt_C"/>
</dbReference>
<dbReference type="Gene3D" id="3.40.190.10">
    <property type="entry name" value="Periplasmic binding protein-like II"/>
    <property type="match status" value="1"/>
</dbReference>
<dbReference type="Pfam" id="PF10613">
    <property type="entry name" value="Lig_chan-Glu_bd"/>
    <property type="match status" value="1"/>
</dbReference>
<dbReference type="AlphaFoldDB" id="A0A067RDK9"/>
<evidence type="ECO:0000256" key="7">
    <source>
        <dbReference type="ARBA" id="ARBA00023065"/>
    </source>
</evidence>
<dbReference type="OMA" id="LHIMEEC"/>
<dbReference type="FunCoup" id="A0A067RDK9">
    <property type="interactions" value="32"/>
</dbReference>
<keyword evidence="4" id="KW-1003">Cell membrane</keyword>
<evidence type="ECO:0000256" key="5">
    <source>
        <dbReference type="ARBA" id="ARBA00022692"/>
    </source>
</evidence>
<dbReference type="GO" id="GO:0005886">
    <property type="term" value="C:plasma membrane"/>
    <property type="evidence" value="ECO:0007669"/>
    <property type="project" value="UniProtKB-SubCell"/>
</dbReference>
<evidence type="ECO:0000256" key="2">
    <source>
        <dbReference type="ARBA" id="ARBA00008685"/>
    </source>
</evidence>
<evidence type="ECO:0000256" key="9">
    <source>
        <dbReference type="ARBA" id="ARBA00023170"/>
    </source>
</evidence>
<keyword evidence="10" id="KW-0325">Glycoprotein</keyword>
<evidence type="ECO:0000259" key="15">
    <source>
        <dbReference type="Pfam" id="PF10613"/>
    </source>
</evidence>
<keyword evidence="9" id="KW-0675">Receptor</keyword>
<feature type="domain" description="Ionotropic glutamate receptor C-terminal" evidence="14">
    <location>
        <begin position="326"/>
        <end position="636"/>
    </location>
</feature>
<dbReference type="Gene3D" id="1.10.287.70">
    <property type="match status" value="1"/>
</dbReference>
<keyword evidence="17" id="KW-1185">Reference proteome</keyword>
<organism evidence="16 17">
    <name type="scientific">Zootermopsis nevadensis</name>
    <name type="common">Dampwood termite</name>
    <dbReference type="NCBI Taxonomy" id="136037"/>
    <lineage>
        <taxon>Eukaryota</taxon>
        <taxon>Metazoa</taxon>
        <taxon>Ecdysozoa</taxon>
        <taxon>Arthropoda</taxon>
        <taxon>Hexapoda</taxon>
        <taxon>Insecta</taxon>
        <taxon>Pterygota</taxon>
        <taxon>Neoptera</taxon>
        <taxon>Polyneoptera</taxon>
        <taxon>Dictyoptera</taxon>
        <taxon>Blattodea</taxon>
        <taxon>Blattoidea</taxon>
        <taxon>Termitoidae</taxon>
        <taxon>Termopsidae</taxon>
        <taxon>Zootermopsis</taxon>
    </lineage>
</organism>
<evidence type="ECO:0000259" key="14">
    <source>
        <dbReference type="Pfam" id="PF00060"/>
    </source>
</evidence>
<comment type="similarity">
    <text evidence="2">Belongs to the glutamate-gated ion channel (TC 1.A.10.1) family.</text>
</comment>
<keyword evidence="8 13" id="KW-0472">Membrane</keyword>
<dbReference type="PANTHER" id="PTHR42643:SF35">
    <property type="entry name" value="IONOTROPIC RECEPTOR 68A, ISOFORM A"/>
    <property type="match status" value="1"/>
</dbReference>
<dbReference type="Pfam" id="PF00060">
    <property type="entry name" value="Lig_chan"/>
    <property type="match status" value="1"/>
</dbReference>
<keyword evidence="12" id="KW-0407">Ion channel</keyword>
<keyword evidence="6 13" id="KW-1133">Transmembrane helix</keyword>
<dbReference type="InParanoid" id="A0A067RDK9"/>
<feature type="transmembrane region" description="Helical" evidence="13">
    <location>
        <begin position="626"/>
        <end position="646"/>
    </location>
</feature>
<evidence type="ECO:0000256" key="6">
    <source>
        <dbReference type="ARBA" id="ARBA00022989"/>
    </source>
</evidence>
<dbReference type="Proteomes" id="UP000027135">
    <property type="component" value="Unassembled WGS sequence"/>
</dbReference>
<evidence type="ECO:0000256" key="8">
    <source>
        <dbReference type="ARBA" id="ARBA00023136"/>
    </source>
</evidence>
<dbReference type="InterPro" id="IPR052192">
    <property type="entry name" value="Insect_Ionotropic_Sensory_Rcpt"/>
</dbReference>
<keyword evidence="7" id="KW-0406">Ion transport</keyword>
<dbReference type="eggNOG" id="KOG1052">
    <property type="taxonomic scope" value="Eukaryota"/>
</dbReference>
<keyword evidence="3" id="KW-0813">Transport</keyword>
<evidence type="ECO:0000313" key="17">
    <source>
        <dbReference type="Proteomes" id="UP000027135"/>
    </source>
</evidence>
<reference evidence="16 17" key="1">
    <citation type="journal article" date="2014" name="Nat. Commun.">
        <title>Molecular traces of alternative social organization in a termite genome.</title>
        <authorList>
            <person name="Terrapon N."/>
            <person name="Li C."/>
            <person name="Robertson H.M."/>
            <person name="Ji L."/>
            <person name="Meng X."/>
            <person name="Booth W."/>
            <person name="Chen Z."/>
            <person name="Childers C.P."/>
            <person name="Glastad K.M."/>
            <person name="Gokhale K."/>
            <person name="Gowin J."/>
            <person name="Gronenberg W."/>
            <person name="Hermansen R.A."/>
            <person name="Hu H."/>
            <person name="Hunt B.G."/>
            <person name="Huylmans A.K."/>
            <person name="Khalil S.M."/>
            <person name="Mitchell R.D."/>
            <person name="Munoz-Torres M.C."/>
            <person name="Mustard J.A."/>
            <person name="Pan H."/>
            <person name="Reese J.T."/>
            <person name="Scharf M.E."/>
            <person name="Sun F."/>
            <person name="Vogel H."/>
            <person name="Xiao J."/>
            <person name="Yang W."/>
            <person name="Yang Z."/>
            <person name="Yang Z."/>
            <person name="Zhou J."/>
            <person name="Zhu J."/>
            <person name="Brent C.S."/>
            <person name="Elsik C.G."/>
            <person name="Goodisman M.A."/>
            <person name="Liberles D.A."/>
            <person name="Roe R.M."/>
            <person name="Vargo E.L."/>
            <person name="Vilcinskas A."/>
            <person name="Wang J."/>
            <person name="Bornberg-Bauer E."/>
            <person name="Korb J."/>
            <person name="Zhang G."/>
            <person name="Liebig J."/>
        </authorList>
    </citation>
    <scope>NUCLEOTIDE SEQUENCE [LARGE SCALE GENOMIC DNA]</scope>
    <source>
        <tissue evidence="16">Whole organism</tissue>
    </source>
</reference>
<feature type="domain" description="Ionotropic glutamate receptor L-glutamate and glycine-binding" evidence="15">
    <location>
        <begin position="213"/>
        <end position="306"/>
    </location>
</feature>
<dbReference type="GO" id="GO:0050906">
    <property type="term" value="P:detection of stimulus involved in sensory perception"/>
    <property type="evidence" value="ECO:0007669"/>
    <property type="project" value="UniProtKB-ARBA"/>
</dbReference>
<feature type="transmembrane region" description="Helical" evidence="13">
    <location>
        <begin position="400"/>
        <end position="417"/>
    </location>
</feature>
<evidence type="ECO:0000256" key="13">
    <source>
        <dbReference type="SAM" id="Phobius"/>
    </source>
</evidence>
<dbReference type="SUPFAM" id="SSF53850">
    <property type="entry name" value="Periplasmic binding protein-like II"/>
    <property type="match status" value="1"/>
</dbReference>
<evidence type="ECO:0000256" key="12">
    <source>
        <dbReference type="ARBA" id="ARBA00023303"/>
    </source>
</evidence>
<dbReference type="InterPro" id="IPR019594">
    <property type="entry name" value="Glu/Gly-bd"/>
</dbReference>
<sequence>MLSDLNCLVIMNDNIQQDIFEGHFFKKLGSVPYYKVLVKEKEDLQSPNYKTLSVIRHVKRAGCQVYILMISNGGKVSRFLKFGDRHRVLDTRAKFILLHDHRLFHSSLHYLWRKIVNVVFLHQQGRHHGSVITRQKIHPWYDISTVPFPSPIDSTFVPLHLDTWHQGKFRSGADLFRKKTSDLRGQQLRVVTFQHLPASVKMASPSLRIDSVVEGNGPVGFGGLEIEVLRTLATVMNFHPDVYEAENADVEQWGRRQLNGSYSGLLGEVMSGQADIALGNLYYTPYYLELIDLTIPYTTECLTFLTPESLTNNSWMTLILPFRPLMWAAVFVALILAGFVFYALANYHIHIVSTAMNLQTNNAIMVQERSKINDSKVIHIQEERNKTGDGLYLFSKLENGILYTYGMLLLISLPKFPSDWSLRVLTGWWWIYCILLVVAYRASMTAILANPTPRVTIDTMEQLVDNHITCGGWGEEIKQFFLTSLDISGQKIGLKFEVIYDTDLAVEKVAKGEFAYYENIYFLQYLRVRRQLIVKEVGTKKDVNTNEESGGNRNLHIMHDCVIHMPVSIGLQKNSPLKPHMDRFLRRIVEAGLIKKWLKDVMLSIVSVDNTDKEDGNKPLMNLQKLYGAFVALGVGYLISICAFAGEKIHWQCVVKKSPLFDKYAINIYYDHQKSSKAIKK</sequence>
<evidence type="ECO:0000256" key="11">
    <source>
        <dbReference type="ARBA" id="ARBA00023286"/>
    </source>
</evidence>
<evidence type="ECO:0000256" key="10">
    <source>
        <dbReference type="ARBA" id="ARBA00023180"/>
    </source>
</evidence>
<dbReference type="STRING" id="136037.A0A067RDK9"/>
<feature type="transmembrane region" description="Helical" evidence="13">
    <location>
        <begin position="429"/>
        <end position="449"/>
    </location>
</feature>
<feature type="transmembrane region" description="Helical" evidence="13">
    <location>
        <begin position="325"/>
        <end position="345"/>
    </location>
</feature>
<protein>
    <submittedName>
        <fullName evidence="16">Uncharacterized protein</fullName>
    </submittedName>
</protein>
<comment type="subcellular location">
    <subcellularLocation>
        <location evidence="1">Cell membrane</location>
        <topology evidence="1">Multi-pass membrane protein</topology>
    </subcellularLocation>
</comment>
<accession>A0A067RDK9</accession>